<dbReference type="AlphaFoldDB" id="A0A1J0AJN5"/>
<dbReference type="SUPFAM" id="SSF52172">
    <property type="entry name" value="CheY-like"/>
    <property type="match status" value="1"/>
</dbReference>
<proteinExistence type="predicted"/>
<evidence type="ECO:0000313" key="1">
    <source>
        <dbReference type="EMBL" id="APB61948.1"/>
    </source>
</evidence>
<dbReference type="EMBL" id="KX765275">
    <property type="protein sequence ID" value="APB61948.1"/>
    <property type="molecule type" value="Genomic_DNA"/>
</dbReference>
<dbReference type="Gene3D" id="3.40.50.2300">
    <property type="match status" value="1"/>
</dbReference>
<sequence length="153" mass="17391">MRHINILVAEDQEDKSNAIVSVLRDKYPDVHFEYSVSYSGTAKKIKSQQFDIIILDMSMPNFDPKPGGKPSLKALAGKDIMTKMQYRKVSVPVIVVTQFDIFGRHSDAVSIDKLSVDLKKDFPEIFRGCVYYNTQSKSWEQELLKVTSEIING</sequence>
<dbReference type="InterPro" id="IPR011006">
    <property type="entry name" value="CheY-like_superfamily"/>
</dbReference>
<keyword evidence="1" id="KW-0614">Plasmid</keyword>
<protein>
    <submittedName>
        <fullName evidence="1">Putative Response regulator</fullName>
    </submittedName>
</protein>
<reference evidence="1" key="1">
    <citation type="submission" date="2016-08" db="EMBL/GenBank/DDBJ databases">
        <title>V. crassostreae, an oyster benign colonizer that turned into a pathogen after being invaded by a plasmid.</title>
        <authorList>
            <person name="Bruto M."/>
            <person name="James A."/>
            <person name="Petton B."/>
            <person name="Labreuche Y."/>
            <person name="Chenivesse S."/>
            <person name="Alunno-Bruscia M."/>
            <person name="Polz M.F."/>
            <person name="Le Roux F."/>
        </authorList>
    </citation>
    <scope>NUCLEOTIDE SEQUENCE</scope>
    <source>
        <strain evidence="1">J5-20</strain>
        <plasmid evidence="1">pGV1512</plasmid>
    </source>
</reference>
<dbReference type="RefSeq" id="WP_048664415.1">
    <property type="nucleotide sequence ID" value="NZ_CAWOGL010000025.1"/>
</dbReference>
<geneLocation type="plasmid" evidence="1">
    <name>pGV1512</name>
</geneLocation>
<name>A0A1J0AJN5_9VIBR</name>
<organism evidence="1">
    <name type="scientific">Vibrio crassostreae</name>
    <dbReference type="NCBI Taxonomy" id="246167"/>
    <lineage>
        <taxon>Bacteria</taxon>
        <taxon>Pseudomonadati</taxon>
        <taxon>Pseudomonadota</taxon>
        <taxon>Gammaproteobacteria</taxon>
        <taxon>Vibrionales</taxon>
        <taxon>Vibrionaceae</taxon>
        <taxon>Vibrio</taxon>
    </lineage>
</organism>
<accession>A0A1J0AJN5</accession>